<protein>
    <submittedName>
        <fullName evidence="2">Uncharacterized protein</fullName>
    </submittedName>
</protein>
<dbReference type="Proteomes" id="UP000747542">
    <property type="component" value="Unassembled WGS sequence"/>
</dbReference>
<dbReference type="EMBL" id="JAHLQT010012745">
    <property type="protein sequence ID" value="KAG7171194.1"/>
    <property type="molecule type" value="Genomic_DNA"/>
</dbReference>
<proteinExistence type="predicted"/>
<reference evidence="2" key="1">
    <citation type="journal article" date="2021" name="Sci. Adv.">
        <title>The American lobster genome reveals insights on longevity, neural, and immune adaptations.</title>
        <authorList>
            <person name="Polinski J.M."/>
            <person name="Zimin A.V."/>
            <person name="Clark K.F."/>
            <person name="Kohn A.B."/>
            <person name="Sadowski N."/>
            <person name="Timp W."/>
            <person name="Ptitsyn A."/>
            <person name="Khanna P."/>
            <person name="Romanova D.Y."/>
            <person name="Williams P."/>
            <person name="Greenwood S.J."/>
            <person name="Moroz L.L."/>
            <person name="Walt D.R."/>
            <person name="Bodnar A.G."/>
        </authorList>
    </citation>
    <scope>NUCLEOTIDE SEQUENCE</scope>
    <source>
        <strain evidence="2">GMGI-L3</strain>
    </source>
</reference>
<sequence>MVFGNDCKLTYTVLLVQRKNRETIKTERRSLSPTLPYLWPELDNNLMERKSTKGWYRVDFGPQTSSEVWYLPTVRDRLNFLQHHAEGNPHSPYQPRASSVPPRRRAVKKPEGPRSSSYWDNRRPLPFTTAVVPYSKPRSTSYTYSYYPTLGPFSRRLWTSPRYLNPIAGRARSLSPPIRVYTSWSDSYTSPYSSYSATSTYSPECTEVREERRSVSPAPSSYRPSAATQMILNRVALSPTSRPSPLVRGYLPMGPPPRMMPRLPPSYYDYDYGYGGYYGYVPPPPRVSRYDTYLEDDLPETTYVPRYRSRVPDTLDDADYREKSHPHITTTTPRTTVHTRSYSPGAAAPPPAAVRPAPVGEGEDRKSLVPARGRPAARLRPHLQSLPRQEMMPGETEMLQDHVDKMRIRLKSLAYSLDPSGPVPEIVLPDRPKKSSALDDKKYSSGPKHLACVEFAGGQPQWKRRARARYPAEDPDHVVELCKAEYVDPKDPPEKEKEKLILKDRLSNRIHEFFNSTMTPDQFDKYLKTYRQPGPKLPSKYGRFWFLALADDTDDNIVVVVCVFCRGVLLEADLLLVISGVSLKNTEHTEQKIFELIYYLTTTCVKTDPHSVRNLTIIQAPKN</sequence>
<organism evidence="2 3">
    <name type="scientific">Homarus americanus</name>
    <name type="common">American lobster</name>
    <dbReference type="NCBI Taxonomy" id="6706"/>
    <lineage>
        <taxon>Eukaryota</taxon>
        <taxon>Metazoa</taxon>
        <taxon>Ecdysozoa</taxon>
        <taxon>Arthropoda</taxon>
        <taxon>Crustacea</taxon>
        <taxon>Multicrustacea</taxon>
        <taxon>Malacostraca</taxon>
        <taxon>Eumalacostraca</taxon>
        <taxon>Eucarida</taxon>
        <taxon>Decapoda</taxon>
        <taxon>Pleocyemata</taxon>
        <taxon>Astacidea</taxon>
        <taxon>Nephropoidea</taxon>
        <taxon>Nephropidae</taxon>
        <taxon>Homarus</taxon>
    </lineage>
</organism>
<keyword evidence="3" id="KW-1185">Reference proteome</keyword>
<evidence type="ECO:0000313" key="2">
    <source>
        <dbReference type="EMBL" id="KAG7171194.1"/>
    </source>
</evidence>
<feature type="region of interest" description="Disordered" evidence="1">
    <location>
        <begin position="317"/>
        <end position="382"/>
    </location>
</feature>
<feature type="compositionally biased region" description="Low complexity" evidence="1">
    <location>
        <begin position="327"/>
        <end position="346"/>
    </location>
</feature>
<comment type="caution">
    <text evidence="2">The sequence shown here is derived from an EMBL/GenBank/DDBJ whole genome shotgun (WGS) entry which is preliminary data.</text>
</comment>
<gene>
    <name evidence="2" type="ORF">Hamer_G021674</name>
</gene>
<evidence type="ECO:0000313" key="3">
    <source>
        <dbReference type="Proteomes" id="UP000747542"/>
    </source>
</evidence>
<name>A0A8J5KFN0_HOMAM</name>
<evidence type="ECO:0000256" key="1">
    <source>
        <dbReference type="SAM" id="MobiDB-lite"/>
    </source>
</evidence>
<feature type="region of interest" description="Disordered" evidence="1">
    <location>
        <begin position="84"/>
        <end position="119"/>
    </location>
</feature>
<dbReference type="AlphaFoldDB" id="A0A8J5KFN0"/>
<accession>A0A8J5KFN0</accession>